<evidence type="ECO:0000313" key="8">
    <source>
        <dbReference type="Proteomes" id="UP001159428"/>
    </source>
</evidence>
<dbReference type="InterPro" id="IPR001841">
    <property type="entry name" value="Znf_RING"/>
</dbReference>
<dbReference type="InterPro" id="IPR018957">
    <property type="entry name" value="Znf_C3HC4_RING-type"/>
</dbReference>
<dbReference type="Proteomes" id="UP001159428">
    <property type="component" value="Unassembled WGS sequence"/>
</dbReference>
<dbReference type="GO" id="GO:0008270">
    <property type="term" value="F:zinc ion binding"/>
    <property type="evidence" value="ECO:0007669"/>
    <property type="project" value="UniProtKB-KW"/>
</dbReference>
<keyword evidence="1 4" id="KW-0479">Metal-binding</keyword>
<feature type="domain" description="TRAF-type" evidence="6">
    <location>
        <begin position="136"/>
        <end position="195"/>
    </location>
</feature>
<keyword evidence="2 4" id="KW-0863">Zinc-finger</keyword>
<feature type="zinc finger region" description="TRAF-type" evidence="4">
    <location>
        <begin position="136"/>
        <end position="195"/>
    </location>
</feature>
<dbReference type="InterPro" id="IPR001293">
    <property type="entry name" value="Znf_TRAF"/>
</dbReference>
<keyword evidence="8" id="KW-1185">Reference proteome</keyword>
<dbReference type="SUPFAM" id="SSF57850">
    <property type="entry name" value="RING/U-box"/>
    <property type="match status" value="1"/>
</dbReference>
<proteinExistence type="predicted"/>
<evidence type="ECO:0000259" key="6">
    <source>
        <dbReference type="PROSITE" id="PS50145"/>
    </source>
</evidence>
<dbReference type="Gene3D" id="3.30.40.10">
    <property type="entry name" value="Zinc/RING finger domain, C3HC4 (zinc finger)"/>
    <property type="match status" value="3"/>
</dbReference>
<evidence type="ECO:0000313" key="7">
    <source>
        <dbReference type="EMBL" id="CAH3044936.1"/>
    </source>
</evidence>
<evidence type="ECO:0000256" key="4">
    <source>
        <dbReference type="PROSITE-ProRule" id="PRU00207"/>
    </source>
</evidence>
<dbReference type="PANTHER" id="PTHR10131:SF94">
    <property type="entry name" value="TNF RECEPTOR-ASSOCIATED FACTOR 4"/>
    <property type="match status" value="1"/>
</dbReference>
<feature type="domain" description="RING-type" evidence="5">
    <location>
        <begin position="27"/>
        <end position="67"/>
    </location>
</feature>
<organism evidence="7 8">
    <name type="scientific">Pocillopora meandrina</name>
    <dbReference type="NCBI Taxonomy" id="46732"/>
    <lineage>
        <taxon>Eukaryota</taxon>
        <taxon>Metazoa</taxon>
        <taxon>Cnidaria</taxon>
        <taxon>Anthozoa</taxon>
        <taxon>Hexacorallia</taxon>
        <taxon>Scleractinia</taxon>
        <taxon>Astrocoeniina</taxon>
        <taxon>Pocilloporidae</taxon>
        <taxon>Pocillopora</taxon>
    </lineage>
</organism>
<reference evidence="7 8" key="1">
    <citation type="submission" date="2022-05" db="EMBL/GenBank/DDBJ databases">
        <authorList>
            <consortium name="Genoscope - CEA"/>
            <person name="William W."/>
        </authorList>
    </citation>
    <scope>NUCLEOTIDE SEQUENCE [LARGE SCALE GENOMIC DNA]</scope>
</reference>
<evidence type="ECO:0000259" key="5">
    <source>
        <dbReference type="PROSITE" id="PS50089"/>
    </source>
</evidence>
<evidence type="ECO:0000256" key="1">
    <source>
        <dbReference type="ARBA" id="ARBA00022723"/>
    </source>
</evidence>
<gene>
    <name evidence="7" type="ORF">PMEA_00031479</name>
</gene>
<dbReference type="FunFam" id="3.30.40.10:FF:000179">
    <property type="entry name" value="TNF receptor-associated factor"/>
    <property type="match status" value="1"/>
</dbReference>
<keyword evidence="3 4" id="KW-0862">Zinc</keyword>
<dbReference type="PANTHER" id="PTHR10131">
    <property type="entry name" value="TNF RECEPTOR ASSOCIATED FACTOR"/>
    <property type="match status" value="1"/>
</dbReference>
<accession>A0AAU9W715</accession>
<comment type="caution">
    <text evidence="7">The sequence shown here is derived from an EMBL/GenBank/DDBJ whole genome shotgun (WGS) entry which is preliminary data.</text>
</comment>
<dbReference type="InterPro" id="IPR013083">
    <property type="entry name" value="Znf_RING/FYVE/PHD"/>
</dbReference>
<protein>
    <submittedName>
        <fullName evidence="7">Uncharacterized protein</fullName>
    </submittedName>
</protein>
<name>A0AAU9W715_9CNID</name>
<dbReference type="PROSITE" id="PS50145">
    <property type="entry name" value="ZF_TRAF"/>
    <property type="match status" value="1"/>
</dbReference>
<dbReference type="PROSITE" id="PS00518">
    <property type="entry name" value="ZF_RING_1"/>
    <property type="match status" value="1"/>
</dbReference>
<evidence type="ECO:0000256" key="3">
    <source>
        <dbReference type="ARBA" id="ARBA00022833"/>
    </source>
</evidence>
<dbReference type="GO" id="GO:0043122">
    <property type="term" value="P:regulation of canonical NF-kappaB signal transduction"/>
    <property type="evidence" value="ECO:0007669"/>
    <property type="project" value="TreeGrafter"/>
</dbReference>
<dbReference type="Pfam" id="PF02176">
    <property type="entry name" value="zf-TRAF"/>
    <property type="match status" value="2"/>
</dbReference>
<dbReference type="SUPFAM" id="SSF49599">
    <property type="entry name" value="TRAF domain-like"/>
    <property type="match status" value="1"/>
</dbReference>
<dbReference type="Pfam" id="PF00097">
    <property type="entry name" value="zf-C3HC4"/>
    <property type="match status" value="1"/>
</dbReference>
<dbReference type="InterPro" id="IPR017907">
    <property type="entry name" value="Znf_RING_CS"/>
</dbReference>
<sequence>MAARQNVPELRGYEYEFTGEVPDDCECLVCQLPMKDPVQIVQCGHRLCNICMESLFSRPSPLCPADRQSLSRDKIFRDTACHRKILNLAVKCSHFGCPWTGELRAVEKHQSECLLRVVQCPNSGCTEKLTKQDMKAHVTSNCSWRKINCENCQESLCGLGNIPRDKLAWHIDKECPAKVVPCEFKKLGCEAEFPRSNT</sequence>
<dbReference type="AlphaFoldDB" id="A0AAU9W715"/>
<dbReference type="PROSITE" id="PS50089">
    <property type="entry name" value="ZF_RING_2"/>
    <property type="match status" value="1"/>
</dbReference>
<dbReference type="EMBL" id="CALNXJ010000007">
    <property type="protein sequence ID" value="CAH3044936.1"/>
    <property type="molecule type" value="Genomic_DNA"/>
</dbReference>
<evidence type="ECO:0000256" key="2">
    <source>
        <dbReference type="ARBA" id="ARBA00022771"/>
    </source>
</evidence>